<proteinExistence type="predicted"/>
<evidence type="ECO:0000313" key="3">
    <source>
        <dbReference type="Proteomes" id="UP001642540"/>
    </source>
</evidence>
<evidence type="ECO:0000256" key="1">
    <source>
        <dbReference type="SAM" id="MobiDB-lite"/>
    </source>
</evidence>
<comment type="caution">
    <text evidence="2">The sequence shown here is derived from an EMBL/GenBank/DDBJ whole genome shotgun (WGS) entry which is preliminary data.</text>
</comment>
<sequence length="197" mass="22576">MDIMFVEMKNEVFQLIQKFLKEFKQNPQDFADYGSDEWVLTLINRLKEAGQVGISMSLVRKWMRVSFIFAEVNRMYEYCPVTETSGCKAYVTVDNLPLADPEEVVFDEPSESVEPPRFDYDGSLMNTSQFNNKSGEYSEMPHRLRDVPIQVLDKTTSQVMDADQDASRTPQPGHSSDHPNNMANGGVKRKRLCSDDE</sequence>
<dbReference type="EMBL" id="CAXLJM020000061">
    <property type="protein sequence ID" value="CAL8119831.1"/>
    <property type="molecule type" value="Genomic_DNA"/>
</dbReference>
<keyword evidence="3" id="KW-1185">Reference proteome</keyword>
<gene>
    <name evidence="2" type="ORF">ODALV1_LOCUS18739</name>
</gene>
<protein>
    <submittedName>
        <fullName evidence="2">Uncharacterized protein</fullName>
    </submittedName>
</protein>
<reference evidence="2 3" key="1">
    <citation type="submission" date="2024-08" db="EMBL/GenBank/DDBJ databases">
        <authorList>
            <person name="Cucini C."/>
            <person name="Frati F."/>
        </authorList>
    </citation>
    <scope>NUCLEOTIDE SEQUENCE [LARGE SCALE GENOMIC DNA]</scope>
</reference>
<dbReference type="Proteomes" id="UP001642540">
    <property type="component" value="Unassembled WGS sequence"/>
</dbReference>
<evidence type="ECO:0000313" key="2">
    <source>
        <dbReference type="EMBL" id="CAL8119831.1"/>
    </source>
</evidence>
<accession>A0ABP1R4N3</accession>
<organism evidence="2 3">
    <name type="scientific">Orchesella dallaii</name>
    <dbReference type="NCBI Taxonomy" id="48710"/>
    <lineage>
        <taxon>Eukaryota</taxon>
        <taxon>Metazoa</taxon>
        <taxon>Ecdysozoa</taxon>
        <taxon>Arthropoda</taxon>
        <taxon>Hexapoda</taxon>
        <taxon>Collembola</taxon>
        <taxon>Entomobryomorpha</taxon>
        <taxon>Entomobryoidea</taxon>
        <taxon>Orchesellidae</taxon>
        <taxon>Orchesellinae</taxon>
        <taxon>Orchesella</taxon>
    </lineage>
</organism>
<feature type="region of interest" description="Disordered" evidence="1">
    <location>
        <begin position="153"/>
        <end position="197"/>
    </location>
</feature>
<name>A0ABP1R4N3_9HEXA</name>
<feature type="compositionally biased region" description="Polar residues" evidence="1">
    <location>
        <begin position="167"/>
        <end position="183"/>
    </location>
</feature>